<dbReference type="InterPro" id="IPR036465">
    <property type="entry name" value="vWFA_dom_sf"/>
</dbReference>
<keyword evidence="1" id="KW-0812">Transmembrane</keyword>
<feature type="transmembrane region" description="Helical" evidence="1">
    <location>
        <begin position="57"/>
        <end position="79"/>
    </location>
</feature>
<dbReference type="EMBL" id="AP021861">
    <property type="protein sequence ID" value="BBO33261.1"/>
    <property type="molecule type" value="Genomic_DNA"/>
</dbReference>
<dbReference type="InterPro" id="IPR029062">
    <property type="entry name" value="Class_I_gatase-like"/>
</dbReference>
<keyword evidence="5" id="KW-1185">Reference proteome</keyword>
<dbReference type="Gene3D" id="2.60.40.10">
    <property type="entry name" value="Immunoglobulins"/>
    <property type="match status" value="1"/>
</dbReference>
<dbReference type="KEGG" id="lpav:PLANPX_2873"/>
<dbReference type="SUPFAM" id="SSF53300">
    <property type="entry name" value="vWA-like"/>
    <property type="match status" value="1"/>
</dbReference>
<dbReference type="Pfam" id="PF07705">
    <property type="entry name" value="CARDB"/>
    <property type="match status" value="1"/>
</dbReference>
<feature type="transmembrane region" description="Helical" evidence="1">
    <location>
        <begin position="6"/>
        <end position="25"/>
    </location>
</feature>
<dbReference type="CDD" id="cd03143">
    <property type="entry name" value="A4_beta-galactosidase_middle_domain"/>
    <property type="match status" value="1"/>
</dbReference>
<dbReference type="NCBIfam" id="TIGR02226">
    <property type="entry name" value="two_anch"/>
    <property type="match status" value="1"/>
</dbReference>
<dbReference type="Gene3D" id="3.40.50.410">
    <property type="entry name" value="von Willebrand factor, type A domain"/>
    <property type="match status" value="1"/>
</dbReference>
<sequence length="741" mass="81168">MSFLLPTLLAFGLPLIAAPLVIHLINLRRHRRIEWAAMDFLLESQKRNKKWIVLKQLLLLLLRTAAIAAVVFMLAGPVIKSTWAGLFGRGVTHHLLLIDDSYSMTDHWDETSAFEQAKRVVAAVLEQAQGRSENQLVTLLRFSEARRLAAGAGPEIDRRPLDAALLAELERTLGEMKASETNAGPIDGLQAATRLPEAVEGETRIAYLVTDFRRPQWEEQAQLQQLMTELRERVGDLQLVQTVYDERPNLAITRLEPESGIRAAGVETWMELTVANYGKTPVAAVTVAVEQDGNRLPAVEFDEIPAGEKATRRFRVTFPTAGPHELTAGLESDAVLTDNKRYFAAEIPPVFPVLVIDGSANGDDGYYLRTALSPGGKNVGGWNPQVEPPSYLRNHEALANYAVIVLLDVPRLDDAEVEVLESYVRSGGGLAIFVGPQSQQPFYNDQLFADGAGLLPAPLNVPSQLLRDPSEAGADVRVAEHPIFRVFAGQRNSFLSVANVDFYYALDPNWKIPESGDVSAIATLRNGAPLALEKKFGEGRVLLHLAKLAPTPTDQGIWTNWSLNPVFPIYANELVGYLSATRRRFDVRGVDEPIKLALPEAAYLPEVKVRAPGVGESNATPIVAAAKEGVYEITAPGQPRSGVWRFELTTREGKPQVRYVAVNVPTGEGELAILPQSELAERLPGVEYRYALASEFTKADDELEGYQLGDAFLYALAAILIFEQLLAVSASYHPAAARSAA</sequence>
<protein>
    <submittedName>
        <fullName evidence="4">Uncharacterized protein</fullName>
    </submittedName>
</protein>
<keyword evidence="1" id="KW-0472">Membrane</keyword>
<proteinExistence type="predicted"/>
<evidence type="ECO:0000256" key="1">
    <source>
        <dbReference type="SAM" id="Phobius"/>
    </source>
</evidence>
<organism evidence="4 5">
    <name type="scientific">Lacipirellula parvula</name>
    <dbReference type="NCBI Taxonomy" id="2650471"/>
    <lineage>
        <taxon>Bacteria</taxon>
        <taxon>Pseudomonadati</taxon>
        <taxon>Planctomycetota</taxon>
        <taxon>Planctomycetia</taxon>
        <taxon>Pirellulales</taxon>
        <taxon>Lacipirellulaceae</taxon>
        <taxon>Lacipirellula</taxon>
    </lineage>
</organism>
<dbReference type="Proteomes" id="UP000326837">
    <property type="component" value="Chromosome"/>
</dbReference>
<accession>A0A5K7XEG1</accession>
<keyword evidence="1" id="KW-1133">Transmembrane helix</keyword>
<evidence type="ECO:0000259" key="2">
    <source>
        <dbReference type="Pfam" id="PF07584"/>
    </source>
</evidence>
<dbReference type="InterPro" id="IPR024163">
    <property type="entry name" value="Aerotolerance_reg_N"/>
</dbReference>
<evidence type="ECO:0000313" key="5">
    <source>
        <dbReference type="Proteomes" id="UP000326837"/>
    </source>
</evidence>
<feature type="domain" description="CARDB" evidence="3">
    <location>
        <begin position="262"/>
        <end position="335"/>
    </location>
</feature>
<dbReference type="PANTHER" id="PTHR37464:SF1">
    <property type="entry name" value="BLL2463 PROTEIN"/>
    <property type="match status" value="1"/>
</dbReference>
<dbReference type="SUPFAM" id="SSF52317">
    <property type="entry name" value="Class I glutamine amidotransferase-like"/>
    <property type="match status" value="1"/>
</dbReference>
<dbReference type="AlphaFoldDB" id="A0A5K7XEG1"/>
<evidence type="ECO:0000313" key="4">
    <source>
        <dbReference type="EMBL" id="BBO33261.1"/>
    </source>
</evidence>
<name>A0A5K7XEG1_9BACT</name>
<dbReference type="Pfam" id="PF07584">
    <property type="entry name" value="BatA"/>
    <property type="match status" value="1"/>
</dbReference>
<dbReference type="PANTHER" id="PTHR37464">
    <property type="entry name" value="BLL2463 PROTEIN"/>
    <property type="match status" value="1"/>
</dbReference>
<dbReference type="RefSeq" id="WP_152099074.1">
    <property type="nucleotide sequence ID" value="NZ_AP021861.1"/>
</dbReference>
<dbReference type="Gene3D" id="3.40.50.880">
    <property type="match status" value="1"/>
</dbReference>
<dbReference type="InterPro" id="IPR011933">
    <property type="entry name" value="Double_TM_dom"/>
</dbReference>
<dbReference type="InterPro" id="IPR013783">
    <property type="entry name" value="Ig-like_fold"/>
</dbReference>
<gene>
    <name evidence="4" type="ORF">PLANPX_2873</name>
</gene>
<dbReference type="InterPro" id="IPR011635">
    <property type="entry name" value="CARDB"/>
</dbReference>
<evidence type="ECO:0000259" key="3">
    <source>
        <dbReference type="Pfam" id="PF07705"/>
    </source>
</evidence>
<reference evidence="5" key="1">
    <citation type="submission" date="2019-10" db="EMBL/GenBank/DDBJ databases">
        <title>Lacipirellula parvula gen. nov., sp. nov., representing a lineage of planctomycetes widespread in freshwater anoxic habitats, and description of the family Lacipirellulaceae.</title>
        <authorList>
            <person name="Dedysh S.N."/>
            <person name="Kulichevskaya I.S."/>
            <person name="Beletsky A.V."/>
            <person name="Rakitin A.L."/>
            <person name="Mardanov A.V."/>
            <person name="Ivanova A.A."/>
            <person name="Saltykova V.X."/>
            <person name="Rijpstra W.I.C."/>
            <person name="Sinninghe Damste J.S."/>
            <person name="Ravin N.V."/>
        </authorList>
    </citation>
    <scope>NUCLEOTIDE SEQUENCE [LARGE SCALE GENOMIC DNA]</scope>
    <source>
        <strain evidence="5">PX69</strain>
    </source>
</reference>
<feature type="domain" description="Aerotolerance regulator N-terminal" evidence="2">
    <location>
        <begin position="1"/>
        <end position="77"/>
    </location>
</feature>